<gene>
    <name evidence="4" type="ORF">ACFY8O_16435</name>
</gene>
<dbReference type="PROSITE" id="PS50075">
    <property type="entry name" value="CARRIER"/>
    <property type="match status" value="1"/>
</dbReference>
<evidence type="ECO:0000313" key="5">
    <source>
        <dbReference type="Proteomes" id="UP001602322"/>
    </source>
</evidence>
<dbReference type="PANTHER" id="PTHR44845">
    <property type="entry name" value="CARRIER DOMAIN-CONTAINING PROTEIN"/>
    <property type="match status" value="1"/>
</dbReference>
<dbReference type="InterPro" id="IPR020806">
    <property type="entry name" value="PKS_PP-bd"/>
</dbReference>
<evidence type="ECO:0000313" key="4">
    <source>
        <dbReference type="EMBL" id="MFF5897506.1"/>
    </source>
</evidence>
<dbReference type="Pfam" id="PF00550">
    <property type="entry name" value="PP-binding"/>
    <property type="match status" value="1"/>
</dbReference>
<accession>A0ABW6X7X6</accession>
<feature type="domain" description="Carrier" evidence="3">
    <location>
        <begin position="17"/>
        <end position="91"/>
    </location>
</feature>
<keyword evidence="5" id="KW-1185">Reference proteome</keyword>
<dbReference type="SUPFAM" id="SSF47336">
    <property type="entry name" value="ACP-like"/>
    <property type="match status" value="1"/>
</dbReference>
<dbReference type="Proteomes" id="UP001602322">
    <property type="component" value="Unassembled WGS sequence"/>
</dbReference>
<evidence type="ECO:0000256" key="1">
    <source>
        <dbReference type="ARBA" id="ARBA00022450"/>
    </source>
</evidence>
<dbReference type="RefSeq" id="WP_145807090.1">
    <property type="nucleotide sequence ID" value="NZ_JBIBEG010000004.1"/>
</dbReference>
<sequence>MTAAHPLPPLSAGTPHEEVRERISTVWRDLFAEPGLRIGEEDNFFALGASSLLAMRMVTTLSEELGVPLSVLAVVENPTLGGLTRHVRELAAAGHAREFGEL</sequence>
<dbReference type="PROSITE" id="PS00012">
    <property type="entry name" value="PHOSPHOPANTETHEINE"/>
    <property type="match status" value="1"/>
</dbReference>
<evidence type="ECO:0000256" key="2">
    <source>
        <dbReference type="ARBA" id="ARBA00022553"/>
    </source>
</evidence>
<evidence type="ECO:0000259" key="3">
    <source>
        <dbReference type="PROSITE" id="PS50075"/>
    </source>
</evidence>
<comment type="caution">
    <text evidence="4">The sequence shown here is derived from an EMBL/GenBank/DDBJ whole genome shotgun (WGS) entry which is preliminary data.</text>
</comment>
<dbReference type="InterPro" id="IPR009081">
    <property type="entry name" value="PP-bd_ACP"/>
</dbReference>
<keyword evidence="1" id="KW-0596">Phosphopantetheine</keyword>
<keyword evidence="2" id="KW-0597">Phosphoprotein</keyword>
<dbReference type="PANTHER" id="PTHR44845:SF6">
    <property type="entry name" value="BETA-ALANINE-ACTIVATING ENZYME"/>
    <property type="match status" value="1"/>
</dbReference>
<dbReference type="Gene3D" id="1.10.1200.10">
    <property type="entry name" value="ACP-like"/>
    <property type="match status" value="1"/>
</dbReference>
<dbReference type="EMBL" id="JBIBEG010000004">
    <property type="protein sequence ID" value="MFF5897506.1"/>
    <property type="molecule type" value="Genomic_DNA"/>
</dbReference>
<organism evidence="4 5">
    <name type="scientific">Streptomyces argenteolus</name>
    <dbReference type="NCBI Taxonomy" id="67274"/>
    <lineage>
        <taxon>Bacteria</taxon>
        <taxon>Bacillati</taxon>
        <taxon>Actinomycetota</taxon>
        <taxon>Actinomycetes</taxon>
        <taxon>Kitasatosporales</taxon>
        <taxon>Streptomycetaceae</taxon>
        <taxon>Streptomyces</taxon>
    </lineage>
</organism>
<proteinExistence type="predicted"/>
<name>A0ABW6X7X6_9ACTN</name>
<reference evidence="4 5" key="1">
    <citation type="submission" date="2024-10" db="EMBL/GenBank/DDBJ databases">
        <title>The Natural Products Discovery Center: Release of the First 8490 Sequenced Strains for Exploring Actinobacteria Biosynthetic Diversity.</title>
        <authorList>
            <person name="Kalkreuter E."/>
            <person name="Kautsar S.A."/>
            <person name="Yang D."/>
            <person name="Bader C.D."/>
            <person name="Teijaro C.N."/>
            <person name="Fluegel L."/>
            <person name="Davis C.M."/>
            <person name="Simpson J.R."/>
            <person name="Lauterbach L."/>
            <person name="Steele A.D."/>
            <person name="Gui C."/>
            <person name="Meng S."/>
            <person name="Li G."/>
            <person name="Viehrig K."/>
            <person name="Ye F."/>
            <person name="Su P."/>
            <person name="Kiefer A.F."/>
            <person name="Nichols A."/>
            <person name="Cepeda A.J."/>
            <person name="Yan W."/>
            <person name="Fan B."/>
            <person name="Jiang Y."/>
            <person name="Adhikari A."/>
            <person name="Zheng C.-J."/>
            <person name="Schuster L."/>
            <person name="Cowan T.M."/>
            <person name="Smanski M.J."/>
            <person name="Chevrette M.G."/>
            <person name="De Carvalho L.P.S."/>
            <person name="Shen B."/>
        </authorList>
    </citation>
    <scope>NUCLEOTIDE SEQUENCE [LARGE SCALE GENOMIC DNA]</scope>
    <source>
        <strain evidence="4 5">NPDC012540</strain>
    </source>
</reference>
<dbReference type="InterPro" id="IPR006162">
    <property type="entry name" value="Ppantetheine_attach_site"/>
</dbReference>
<protein>
    <submittedName>
        <fullName evidence="4">Acyl carrier protein</fullName>
    </submittedName>
</protein>
<dbReference type="SMART" id="SM00823">
    <property type="entry name" value="PKS_PP"/>
    <property type="match status" value="1"/>
</dbReference>
<dbReference type="InterPro" id="IPR036736">
    <property type="entry name" value="ACP-like_sf"/>
</dbReference>